<dbReference type="RefSeq" id="WP_089361101.1">
    <property type="nucleotide sequence ID" value="NZ_FZOG01000007.1"/>
</dbReference>
<keyword evidence="1" id="KW-0732">Signal</keyword>
<proteinExistence type="predicted"/>
<organism evidence="2 3">
    <name type="scientific">Pseudomonas segetis</name>
    <dbReference type="NCBI Taxonomy" id="298908"/>
    <lineage>
        <taxon>Bacteria</taxon>
        <taxon>Pseudomonadati</taxon>
        <taxon>Pseudomonadota</taxon>
        <taxon>Gammaproteobacteria</taxon>
        <taxon>Pseudomonadales</taxon>
        <taxon>Pseudomonadaceae</taxon>
        <taxon>Pseudomonas</taxon>
    </lineage>
</organism>
<evidence type="ECO:0000313" key="3">
    <source>
        <dbReference type="Proteomes" id="UP000242915"/>
    </source>
</evidence>
<keyword evidence="3" id="KW-1185">Reference proteome</keyword>
<sequence>MHKILRVLVACLMLFALPVQNMAVINMQNCLSLSQLSVSESPQCHSLETNTGDTGHQSIASQLCMHCSMCLSAAALAAPLLKTPTVVATTLAVQPSPRFIGHIGDLPKRPPRNDLV</sequence>
<feature type="chain" id="PRO_5012127725" description="DUF2946 domain-containing protein" evidence="1">
    <location>
        <begin position="24"/>
        <end position="116"/>
    </location>
</feature>
<evidence type="ECO:0008006" key="4">
    <source>
        <dbReference type="Google" id="ProtNLM"/>
    </source>
</evidence>
<dbReference type="Proteomes" id="UP000242915">
    <property type="component" value="Unassembled WGS sequence"/>
</dbReference>
<evidence type="ECO:0000256" key="1">
    <source>
        <dbReference type="SAM" id="SignalP"/>
    </source>
</evidence>
<name>A0A239J3K5_9PSED</name>
<accession>A0A239J3K5</accession>
<protein>
    <recommendedName>
        <fullName evidence="4">DUF2946 domain-containing protein</fullName>
    </recommendedName>
</protein>
<reference evidence="3" key="1">
    <citation type="submission" date="2017-06" db="EMBL/GenBank/DDBJ databases">
        <authorList>
            <person name="Varghese N."/>
            <person name="Submissions S."/>
        </authorList>
    </citation>
    <scope>NUCLEOTIDE SEQUENCE [LARGE SCALE GENOMIC DNA]</scope>
    <source>
        <strain evidence="3">CIP 108523</strain>
    </source>
</reference>
<dbReference type="EMBL" id="FZOG01000007">
    <property type="protein sequence ID" value="SNS99234.1"/>
    <property type="molecule type" value="Genomic_DNA"/>
</dbReference>
<dbReference type="AlphaFoldDB" id="A0A239J3K5"/>
<evidence type="ECO:0000313" key="2">
    <source>
        <dbReference type="EMBL" id="SNS99234.1"/>
    </source>
</evidence>
<gene>
    <name evidence="2" type="ORF">SAMN05216255_4117</name>
</gene>
<feature type="signal peptide" evidence="1">
    <location>
        <begin position="1"/>
        <end position="23"/>
    </location>
</feature>